<comment type="caution">
    <text evidence="1">The sequence shown here is derived from an EMBL/GenBank/DDBJ whole genome shotgun (WGS) entry which is preliminary data.</text>
</comment>
<dbReference type="EMBL" id="JARBHB010000004">
    <property type="protein sequence ID" value="KAJ8885441.1"/>
    <property type="molecule type" value="Genomic_DNA"/>
</dbReference>
<keyword evidence="2" id="KW-1185">Reference proteome</keyword>
<proteinExistence type="predicted"/>
<name>A0ABQ9HMW6_9NEOP</name>
<organism evidence="1 2">
    <name type="scientific">Dryococelus australis</name>
    <dbReference type="NCBI Taxonomy" id="614101"/>
    <lineage>
        <taxon>Eukaryota</taxon>
        <taxon>Metazoa</taxon>
        <taxon>Ecdysozoa</taxon>
        <taxon>Arthropoda</taxon>
        <taxon>Hexapoda</taxon>
        <taxon>Insecta</taxon>
        <taxon>Pterygota</taxon>
        <taxon>Neoptera</taxon>
        <taxon>Polyneoptera</taxon>
        <taxon>Phasmatodea</taxon>
        <taxon>Verophasmatodea</taxon>
        <taxon>Anareolatae</taxon>
        <taxon>Phasmatidae</taxon>
        <taxon>Eurycanthinae</taxon>
        <taxon>Dryococelus</taxon>
    </lineage>
</organism>
<sequence>MEEYIISCKVCMSARANHPKLDEVKWPERLVKGTHFFDYRRLIFKVGGGIPDEFLTYKCMYWQAKGALCQVHVAQNHRF</sequence>
<dbReference type="Proteomes" id="UP001159363">
    <property type="component" value="Chromosome X"/>
</dbReference>
<reference evidence="1 2" key="1">
    <citation type="submission" date="2023-02" db="EMBL/GenBank/DDBJ databases">
        <title>LHISI_Scaffold_Assembly.</title>
        <authorList>
            <person name="Stuart O.P."/>
            <person name="Cleave R."/>
            <person name="Magrath M.J.L."/>
            <person name="Mikheyev A.S."/>
        </authorList>
    </citation>
    <scope>NUCLEOTIDE SEQUENCE [LARGE SCALE GENOMIC DNA]</scope>
    <source>
        <strain evidence="1">Daus_M_001</strain>
        <tissue evidence="1">Leg muscle</tissue>
    </source>
</reference>
<evidence type="ECO:0000313" key="2">
    <source>
        <dbReference type="Proteomes" id="UP001159363"/>
    </source>
</evidence>
<evidence type="ECO:0000313" key="1">
    <source>
        <dbReference type="EMBL" id="KAJ8885441.1"/>
    </source>
</evidence>
<protein>
    <submittedName>
        <fullName evidence="1">Uncharacterized protein</fullName>
    </submittedName>
</protein>
<gene>
    <name evidence="1" type="ORF">PR048_011638</name>
</gene>
<accession>A0ABQ9HMW6</accession>